<protein>
    <submittedName>
        <fullName evidence="11">Tenomodulin</fullName>
    </submittedName>
</protein>
<comment type="similarity">
    <text evidence="2">Belongs to the chondromodulin-1 family.</text>
</comment>
<keyword evidence="4 9" id="KW-1133">Transmembrane helix</keyword>
<sequence>MEIVFKYKKTFSQEIPGWAELRGDAGAAQSERGVPGPSMGRAQIPVVLAGCARICMHTHICAHTCKCTHMAVCTDTCTHMDACPWEHLHCCRAHIHILTAPGAWGALAQFVHIQGWCRGRSRGQGQCLKDKPQSPSWDLIRGPMGSAQWSRAWAPLQTHGNQPQPASCRHPLSPTRVPVPALGQAGCGERWLQPSLEPQEASLTACAAQSLRNSTSSARPRTQGAASTETMGGTSQHGPEDCRFLDAEASKTRKKTCTRYKVCGLLFSVLLIALILVLFGVKHLWNPASRQVYDMEHTFFSHGEKKKIVMEIDPLTRTETFRSGNGSEEILEIHDFKNGITGIFFVGLQKCFIKTQTKVIPETTEAKIPELEGEEITTTYFEQSMVWVPGEKPIQNKEFLKSSKIFNICRNMTIYWIHPTPIAAPELAGLERTEEEDTGLFTDDQSWLDGDNERGMEAALPGPKRRTRQLTEEDLPVNDYTENGLEFHPLWDERGYCCAQCRRANRYCRRGCEPLLGYYPYPYCYQGGRVICRIIMPCNWWIARMLGRV</sequence>
<evidence type="ECO:0000256" key="4">
    <source>
        <dbReference type="ARBA" id="ARBA00022989"/>
    </source>
</evidence>
<dbReference type="PANTHER" id="PTHR14064:SF3">
    <property type="entry name" value="TENOMODULIN"/>
    <property type="match status" value="1"/>
</dbReference>
<dbReference type="GO" id="GO:0016525">
    <property type="term" value="P:negative regulation of angiogenesis"/>
    <property type="evidence" value="ECO:0007669"/>
    <property type="project" value="TreeGrafter"/>
</dbReference>
<feature type="compositionally biased region" description="Polar residues" evidence="8">
    <location>
        <begin position="212"/>
        <end position="237"/>
    </location>
</feature>
<evidence type="ECO:0000256" key="7">
    <source>
        <dbReference type="ARBA" id="ARBA00023180"/>
    </source>
</evidence>
<organism evidence="11 12">
    <name type="scientific">Chrysolophus pictus</name>
    <name type="common">Golden pheasant</name>
    <name type="synonym">Phasianus pictus</name>
    <dbReference type="NCBI Taxonomy" id="9089"/>
    <lineage>
        <taxon>Eukaryota</taxon>
        <taxon>Metazoa</taxon>
        <taxon>Chordata</taxon>
        <taxon>Craniata</taxon>
        <taxon>Vertebrata</taxon>
        <taxon>Euteleostomi</taxon>
        <taxon>Archelosauria</taxon>
        <taxon>Archosauria</taxon>
        <taxon>Dinosauria</taxon>
        <taxon>Saurischia</taxon>
        <taxon>Theropoda</taxon>
        <taxon>Coelurosauria</taxon>
        <taxon>Aves</taxon>
        <taxon>Neognathae</taxon>
        <taxon>Galloanserae</taxon>
        <taxon>Galliformes</taxon>
        <taxon>Phasianidae</taxon>
        <taxon>Phasianinae</taxon>
        <taxon>Chrysolophus</taxon>
    </lineage>
</organism>
<dbReference type="InterPro" id="IPR007084">
    <property type="entry name" value="BRICHOS_dom"/>
</dbReference>
<comment type="subcellular location">
    <subcellularLocation>
        <location evidence="1">Membrane</location>
        <topology evidence="1">Single-pass membrane protein</topology>
    </subcellularLocation>
</comment>
<dbReference type="GO" id="GO:0016020">
    <property type="term" value="C:membrane"/>
    <property type="evidence" value="ECO:0007669"/>
    <property type="project" value="UniProtKB-SubCell"/>
</dbReference>
<evidence type="ECO:0000256" key="3">
    <source>
        <dbReference type="ARBA" id="ARBA00022692"/>
    </source>
</evidence>
<feature type="region of interest" description="Disordered" evidence="8">
    <location>
        <begin position="121"/>
        <end position="141"/>
    </location>
</feature>
<dbReference type="Ensembl" id="ENSCPIT00010011159.1">
    <property type="protein sequence ID" value="ENSCPIP00010009472.1"/>
    <property type="gene ID" value="ENSCPIG00010007336.1"/>
</dbReference>
<evidence type="ECO:0000256" key="6">
    <source>
        <dbReference type="ARBA" id="ARBA00023157"/>
    </source>
</evidence>
<evidence type="ECO:0000256" key="1">
    <source>
        <dbReference type="ARBA" id="ARBA00004167"/>
    </source>
</evidence>
<keyword evidence="7" id="KW-0325">Glycoprotein</keyword>
<evidence type="ECO:0000313" key="12">
    <source>
        <dbReference type="Proteomes" id="UP000694543"/>
    </source>
</evidence>
<reference evidence="11" key="2">
    <citation type="submission" date="2025-09" db="UniProtKB">
        <authorList>
            <consortium name="Ensembl"/>
        </authorList>
    </citation>
    <scope>IDENTIFICATION</scope>
</reference>
<keyword evidence="6" id="KW-1015">Disulfide bond</keyword>
<evidence type="ECO:0000256" key="2">
    <source>
        <dbReference type="ARBA" id="ARBA00009898"/>
    </source>
</evidence>
<evidence type="ECO:0000259" key="10">
    <source>
        <dbReference type="PROSITE" id="PS50869"/>
    </source>
</evidence>
<proteinExistence type="inferred from homology"/>
<dbReference type="PROSITE" id="PS50869">
    <property type="entry name" value="BRICHOS"/>
    <property type="match status" value="1"/>
</dbReference>
<reference evidence="11" key="1">
    <citation type="submission" date="2025-08" db="UniProtKB">
        <authorList>
            <consortium name="Ensembl"/>
        </authorList>
    </citation>
    <scope>IDENTIFICATION</scope>
</reference>
<dbReference type="SMART" id="SM01039">
    <property type="entry name" value="BRICHOS"/>
    <property type="match status" value="1"/>
</dbReference>
<name>A0A8C3LFB9_CHRPC</name>
<dbReference type="Proteomes" id="UP000694543">
    <property type="component" value="Unplaced"/>
</dbReference>
<dbReference type="InterPro" id="IPR043405">
    <property type="entry name" value="Chondromodulin/Tenomodulin"/>
</dbReference>
<dbReference type="GO" id="GO:0001937">
    <property type="term" value="P:negative regulation of endothelial cell proliferation"/>
    <property type="evidence" value="ECO:0007669"/>
    <property type="project" value="TreeGrafter"/>
</dbReference>
<evidence type="ECO:0000313" key="11">
    <source>
        <dbReference type="Ensembl" id="ENSCPIP00010009472.1"/>
    </source>
</evidence>
<feature type="transmembrane region" description="Helical" evidence="9">
    <location>
        <begin position="262"/>
        <end position="285"/>
    </location>
</feature>
<evidence type="ECO:0000256" key="8">
    <source>
        <dbReference type="SAM" id="MobiDB-lite"/>
    </source>
</evidence>
<dbReference type="AlphaFoldDB" id="A0A8C3LFB9"/>
<dbReference type="PANTHER" id="PTHR14064">
    <property type="entry name" value="CHONDROMODULIN-RELATED"/>
    <property type="match status" value="1"/>
</dbReference>
<accession>A0A8C3LFB9</accession>
<feature type="region of interest" description="Disordered" evidence="8">
    <location>
        <begin position="212"/>
        <end position="239"/>
    </location>
</feature>
<feature type="domain" description="BRICHOS" evidence="10">
    <location>
        <begin position="324"/>
        <end position="417"/>
    </location>
</feature>
<keyword evidence="3 9" id="KW-0812">Transmembrane</keyword>
<evidence type="ECO:0000256" key="5">
    <source>
        <dbReference type="ARBA" id="ARBA00023136"/>
    </source>
</evidence>
<keyword evidence="12" id="KW-1185">Reference proteome</keyword>
<evidence type="ECO:0000256" key="9">
    <source>
        <dbReference type="SAM" id="Phobius"/>
    </source>
</evidence>
<keyword evidence="5 9" id="KW-0472">Membrane</keyword>
<dbReference type="Pfam" id="PF04089">
    <property type="entry name" value="BRICHOS"/>
    <property type="match status" value="1"/>
</dbReference>